<keyword evidence="1" id="KW-0175">Coiled coil</keyword>
<dbReference type="AlphaFoldDB" id="A0A178N1B6"/>
<feature type="transmembrane region" description="Helical" evidence="3">
    <location>
        <begin position="147"/>
        <end position="170"/>
    </location>
</feature>
<proteinExistence type="predicted"/>
<comment type="caution">
    <text evidence="4">The sequence shown here is derived from an EMBL/GenBank/DDBJ whole genome shotgun (WGS) entry which is preliminary data.</text>
</comment>
<sequence>MKAATTDLAAPTRWLAAARLVLWLEAVWPRLVALASLAAAFAALVLFDALPRLPGGVHLAVLVSFAVTAAWIKLDLIRHWPRPTLDQAARRLEQDSGLPHRPLAALTDRPVGGDCLLWADHRRRAAHALTALRLAPPRSDMAARDPYGWRAGALLLLVVALAGGTGEVWARLGRAVSPPVLPGTLAPERLDVWLTPPAHTGIAPLSLGPGQRVTVPAGSRVMASATGGWGGLSLAADGHRLDFEPMGDGESRAETALTHSGRLMIRQWGFELAGWQVDTVADALPSISFTEPPQAAERGRLRVAVSASDDYGLGRIWLEIRRAGLDHQAEPLLVPLPLAGTQPRNVQMDSWHDLSAHPWAGLPVTLRPLAADSVGQTSGGEWVAMTLPERAFRHPGARAVIEQRRQLTLSTVRVLDVVVALDAISADPARFGDDVVAFLALRVARHALLDENHDPAELQDLLWNAALRIEDGDLAAAERSLEEARRAVEQAVAEGAPSGRIDQLLSAFQAAMERWLRAMTARSPQGGGPMDDAARVVDAEDLAAMLEAAREMARNGAHEALAALLKDLSDLLQSIERGDDTAPPVEGMAELQAVIRRQQALLDYSHRQSQAPAAASGAASAQGQEQVARALAEAASKLAGSLGQAMPGLDQAGESMGLAAQALRADDWKQAAQAQNQALDLLRQGAAAAERMAMGGARPGGRDPLGRPAPGHADDGTTRVPHRAELNKSQRILDELRRRSADPARPPGERDYLRRLLRQF</sequence>
<keyword evidence="3" id="KW-1133">Transmembrane helix</keyword>
<keyword evidence="3" id="KW-0472">Membrane</keyword>
<dbReference type="Proteomes" id="UP000078543">
    <property type="component" value="Unassembled WGS sequence"/>
</dbReference>
<protein>
    <recommendedName>
        <fullName evidence="6">DUF4175 domain-containing protein</fullName>
    </recommendedName>
</protein>
<dbReference type="EMBL" id="LWQU01000022">
    <property type="protein sequence ID" value="OAN65507.1"/>
    <property type="molecule type" value="Genomic_DNA"/>
</dbReference>
<evidence type="ECO:0000313" key="4">
    <source>
        <dbReference type="EMBL" id="OAN65507.1"/>
    </source>
</evidence>
<name>A0A178N1B6_9PROT</name>
<gene>
    <name evidence="4" type="ORF">A6A05_06010</name>
</gene>
<evidence type="ECO:0000256" key="3">
    <source>
        <dbReference type="SAM" id="Phobius"/>
    </source>
</evidence>
<feature type="transmembrane region" description="Helical" evidence="3">
    <location>
        <begin position="20"/>
        <end position="47"/>
    </location>
</feature>
<feature type="coiled-coil region" evidence="1">
    <location>
        <begin position="467"/>
        <end position="494"/>
    </location>
</feature>
<dbReference type="STRING" id="1437059.A6A05_06010"/>
<reference evidence="4 5" key="1">
    <citation type="submission" date="2016-04" db="EMBL/GenBank/DDBJ databases">
        <title>Draft genome sequence of freshwater magnetotactic bacteria Magnetospirillum marisnigri SP-1 and Magnetospirillum moscoviense BB-1.</title>
        <authorList>
            <person name="Koziaeva V."/>
            <person name="Dziuba M.V."/>
            <person name="Ivanov T.M."/>
            <person name="Kuznetsov B."/>
            <person name="Grouzdev D.S."/>
        </authorList>
    </citation>
    <scope>NUCLEOTIDE SEQUENCE [LARGE SCALE GENOMIC DNA]</scope>
    <source>
        <strain evidence="4 5">BB-1</strain>
    </source>
</reference>
<feature type="transmembrane region" description="Helical" evidence="3">
    <location>
        <begin position="53"/>
        <end position="72"/>
    </location>
</feature>
<feature type="region of interest" description="Disordered" evidence="2">
    <location>
        <begin position="696"/>
        <end position="752"/>
    </location>
</feature>
<dbReference type="InterPro" id="IPR012683">
    <property type="entry name" value="CHP02302_TM"/>
</dbReference>
<dbReference type="RefSeq" id="WP_068496738.1">
    <property type="nucleotide sequence ID" value="NZ_LWQU01000022.1"/>
</dbReference>
<keyword evidence="5" id="KW-1185">Reference proteome</keyword>
<accession>A0A178N1B6</accession>
<evidence type="ECO:0000256" key="1">
    <source>
        <dbReference type="SAM" id="Coils"/>
    </source>
</evidence>
<keyword evidence="3" id="KW-0812">Transmembrane</keyword>
<dbReference type="OrthoDB" id="8477685at2"/>
<evidence type="ECO:0000313" key="5">
    <source>
        <dbReference type="Proteomes" id="UP000078543"/>
    </source>
</evidence>
<organism evidence="4 5">
    <name type="scientific">Magnetospirillum moscoviense</name>
    <dbReference type="NCBI Taxonomy" id="1437059"/>
    <lineage>
        <taxon>Bacteria</taxon>
        <taxon>Pseudomonadati</taxon>
        <taxon>Pseudomonadota</taxon>
        <taxon>Alphaproteobacteria</taxon>
        <taxon>Rhodospirillales</taxon>
        <taxon>Rhodospirillaceae</taxon>
        <taxon>Magnetospirillum</taxon>
    </lineage>
</organism>
<dbReference type="Pfam" id="PF13779">
    <property type="entry name" value="DUF4175"/>
    <property type="match status" value="1"/>
</dbReference>
<evidence type="ECO:0008006" key="6">
    <source>
        <dbReference type="Google" id="ProtNLM"/>
    </source>
</evidence>
<evidence type="ECO:0000256" key="2">
    <source>
        <dbReference type="SAM" id="MobiDB-lite"/>
    </source>
</evidence>
<feature type="compositionally biased region" description="Basic and acidic residues" evidence="2">
    <location>
        <begin position="712"/>
        <end position="752"/>
    </location>
</feature>